<dbReference type="AlphaFoldDB" id="A0A3B0LW25"/>
<name>A0A3B0LW25_9GAMM</name>
<proteinExistence type="predicted"/>
<protein>
    <recommendedName>
        <fullName evidence="2">Helix-turn-helix domain-containing protein</fullName>
    </recommendedName>
</protein>
<organism evidence="1">
    <name type="scientific">Arsenophonus endosymbiont of Trialeurodes vaporariorum</name>
    <dbReference type="NCBI Taxonomy" id="235567"/>
    <lineage>
        <taxon>Bacteria</taxon>
        <taxon>Pseudomonadati</taxon>
        <taxon>Pseudomonadota</taxon>
        <taxon>Gammaproteobacteria</taxon>
        <taxon>Enterobacterales</taxon>
        <taxon>Morganellaceae</taxon>
        <taxon>Arsenophonus</taxon>
    </lineage>
</organism>
<evidence type="ECO:0008006" key="2">
    <source>
        <dbReference type="Google" id="ProtNLM"/>
    </source>
</evidence>
<accession>A0A3B0LW25</accession>
<gene>
    <name evidence="1" type="ORF">ARTV_0250</name>
</gene>
<dbReference type="EMBL" id="UFQR01000001">
    <property type="protein sequence ID" value="SSW94722.1"/>
    <property type="molecule type" value="Genomic_DNA"/>
</dbReference>
<sequence>MKDITINFSVGSPYVSVEEYSRLSGIPINTVRRMVNNGDIIIRPKKRAKEKIQINMIAMLKDAIRNS</sequence>
<evidence type="ECO:0000313" key="1">
    <source>
        <dbReference type="EMBL" id="SSW94722.1"/>
    </source>
</evidence>
<reference evidence="1" key="1">
    <citation type="submission" date="2018-04" db="EMBL/GenBank/DDBJ databases">
        <authorList>
            <person name="Go L.Y."/>
            <person name="Mitchell J.A."/>
        </authorList>
    </citation>
    <scope>NUCLEOTIDE SEQUENCE</scope>
    <source>
        <strain evidence="1">ARTV</strain>
    </source>
</reference>